<evidence type="ECO:0000256" key="1">
    <source>
        <dbReference type="ARBA" id="ARBA00022714"/>
    </source>
</evidence>
<evidence type="ECO:0000313" key="6">
    <source>
        <dbReference type="EMBL" id="MBP2257565.1"/>
    </source>
</evidence>
<reference evidence="6 7" key="1">
    <citation type="submission" date="2021-03" db="EMBL/GenBank/DDBJ databases">
        <title>Genomic Encyclopedia of Type Strains, Phase IV (KMG-IV): sequencing the most valuable type-strain genomes for metagenomic binning, comparative biology and taxonomic classification.</title>
        <authorList>
            <person name="Goeker M."/>
        </authorList>
    </citation>
    <scope>NUCLEOTIDE SEQUENCE [LARGE SCALE GENOMIC DNA]</scope>
    <source>
        <strain evidence="6 7">DSM 25790</strain>
    </source>
</reference>
<proteinExistence type="predicted"/>
<sequence length="68" mass="7523">MTESKVRVNDNGPYIVTGSFELTDATGEKFETKKAISLCRCGHSENKPFCDGSHKKIDFDSAPRADKN</sequence>
<evidence type="ECO:0000259" key="5">
    <source>
        <dbReference type="SMART" id="SM00704"/>
    </source>
</evidence>
<dbReference type="RefSeq" id="WP_029269501.1">
    <property type="nucleotide sequence ID" value="NZ_JAGIKX010000010.1"/>
</dbReference>
<dbReference type="EMBL" id="JAGIKX010000010">
    <property type="protein sequence ID" value="MBP2257565.1"/>
    <property type="molecule type" value="Genomic_DNA"/>
</dbReference>
<name>A0ABS4S7V2_9BACI</name>
<dbReference type="Pfam" id="PF09360">
    <property type="entry name" value="zf-CDGSH"/>
    <property type="match status" value="1"/>
</dbReference>
<gene>
    <name evidence="6" type="ORF">J2Z81_001513</name>
</gene>
<keyword evidence="4" id="KW-0411">Iron-sulfur</keyword>
<organism evidence="6 7">
    <name type="scientific">Virgibacillus alimentarius</name>
    <dbReference type="NCBI Taxonomy" id="698769"/>
    <lineage>
        <taxon>Bacteria</taxon>
        <taxon>Bacillati</taxon>
        <taxon>Bacillota</taxon>
        <taxon>Bacilli</taxon>
        <taxon>Bacillales</taxon>
        <taxon>Bacillaceae</taxon>
        <taxon>Virgibacillus</taxon>
    </lineage>
</organism>
<keyword evidence="3" id="KW-0408">Iron</keyword>
<protein>
    <submittedName>
        <fullName evidence="6">CDGSH-type Zn-finger protein</fullName>
    </submittedName>
</protein>
<keyword evidence="7" id="KW-1185">Reference proteome</keyword>
<dbReference type="InterPro" id="IPR042216">
    <property type="entry name" value="MitoNEET_CISD"/>
</dbReference>
<dbReference type="Proteomes" id="UP001519294">
    <property type="component" value="Unassembled WGS sequence"/>
</dbReference>
<evidence type="ECO:0000313" key="7">
    <source>
        <dbReference type="Proteomes" id="UP001519294"/>
    </source>
</evidence>
<evidence type="ECO:0000256" key="4">
    <source>
        <dbReference type="ARBA" id="ARBA00023014"/>
    </source>
</evidence>
<keyword evidence="2" id="KW-0479">Metal-binding</keyword>
<dbReference type="Gene3D" id="3.40.5.90">
    <property type="entry name" value="CDGSH iron-sulfur domain, mitoNEET-type"/>
    <property type="match status" value="1"/>
</dbReference>
<feature type="domain" description="Iron-binding zinc finger CDGSH type" evidence="5">
    <location>
        <begin position="25"/>
        <end position="60"/>
    </location>
</feature>
<evidence type="ECO:0000256" key="3">
    <source>
        <dbReference type="ARBA" id="ARBA00023004"/>
    </source>
</evidence>
<comment type="caution">
    <text evidence="6">The sequence shown here is derived from an EMBL/GenBank/DDBJ whole genome shotgun (WGS) entry which is preliminary data.</text>
</comment>
<keyword evidence="1" id="KW-0001">2Fe-2S</keyword>
<accession>A0ABS4S7V2</accession>
<evidence type="ECO:0000256" key="2">
    <source>
        <dbReference type="ARBA" id="ARBA00022723"/>
    </source>
</evidence>
<dbReference type="InterPro" id="IPR018967">
    <property type="entry name" value="FeS-contain_CDGSH-typ"/>
</dbReference>
<dbReference type="SMART" id="SM00704">
    <property type="entry name" value="ZnF_CDGSH"/>
    <property type="match status" value="1"/>
</dbReference>